<dbReference type="AlphaFoldDB" id="A0A1F8C380"/>
<evidence type="ECO:0000313" key="2">
    <source>
        <dbReference type="EMBL" id="OGM70764.1"/>
    </source>
</evidence>
<keyword evidence="1" id="KW-0175">Coiled coil</keyword>
<organism evidence="2 3">
    <name type="scientific">Candidatus Woesebacteria bacterium RIFCSPLOWO2_01_FULL_44_14</name>
    <dbReference type="NCBI Taxonomy" id="1802525"/>
    <lineage>
        <taxon>Bacteria</taxon>
        <taxon>Candidatus Woeseibacteriota</taxon>
    </lineage>
</organism>
<dbReference type="STRING" id="1802525.A2975_02645"/>
<comment type="caution">
    <text evidence="2">The sequence shown here is derived from an EMBL/GenBank/DDBJ whole genome shotgun (WGS) entry which is preliminary data.</text>
</comment>
<evidence type="ECO:0000313" key="3">
    <source>
        <dbReference type="Proteomes" id="UP000178429"/>
    </source>
</evidence>
<name>A0A1F8C380_9BACT</name>
<accession>A0A1F8C380</accession>
<protein>
    <submittedName>
        <fullName evidence="2">Uncharacterized protein</fullName>
    </submittedName>
</protein>
<proteinExistence type="predicted"/>
<sequence length="75" mass="8681">MNKKDKEEIGKVVVEALNEVVIPVLENMGDQIDELKMSNDRIERKLDAQQNRSDRQGKQLVDHRERIQILEAAVL</sequence>
<evidence type="ECO:0000256" key="1">
    <source>
        <dbReference type="SAM" id="Coils"/>
    </source>
</evidence>
<gene>
    <name evidence="2" type="ORF">A2975_02645</name>
</gene>
<dbReference type="EMBL" id="MGHL01000002">
    <property type="protein sequence ID" value="OGM70764.1"/>
    <property type="molecule type" value="Genomic_DNA"/>
</dbReference>
<reference evidence="2 3" key="1">
    <citation type="journal article" date="2016" name="Nat. Commun.">
        <title>Thousands of microbial genomes shed light on interconnected biogeochemical processes in an aquifer system.</title>
        <authorList>
            <person name="Anantharaman K."/>
            <person name="Brown C.T."/>
            <person name="Hug L.A."/>
            <person name="Sharon I."/>
            <person name="Castelle C.J."/>
            <person name="Probst A.J."/>
            <person name="Thomas B.C."/>
            <person name="Singh A."/>
            <person name="Wilkins M.J."/>
            <person name="Karaoz U."/>
            <person name="Brodie E.L."/>
            <person name="Williams K.H."/>
            <person name="Hubbard S.S."/>
            <person name="Banfield J.F."/>
        </authorList>
    </citation>
    <scope>NUCLEOTIDE SEQUENCE [LARGE SCALE GENOMIC DNA]</scope>
</reference>
<dbReference type="Proteomes" id="UP000178429">
    <property type="component" value="Unassembled WGS sequence"/>
</dbReference>
<feature type="coiled-coil region" evidence="1">
    <location>
        <begin position="25"/>
        <end position="59"/>
    </location>
</feature>